<dbReference type="SUPFAM" id="SSF52172">
    <property type="entry name" value="CheY-like"/>
    <property type="match status" value="1"/>
</dbReference>
<evidence type="ECO:0000259" key="11">
    <source>
        <dbReference type="PROSITE" id="PS50110"/>
    </source>
</evidence>
<proteinExistence type="predicted"/>
<evidence type="ECO:0000313" key="13">
    <source>
        <dbReference type="Proteomes" id="UP000294360"/>
    </source>
</evidence>
<dbReference type="InterPro" id="IPR001789">
    <property type="entry name" value="Sig_transdc_resp-reg_receiver"/>
</dbReference>
<evidence type="ECO:0000256" key="5">
    <source>
        <dbReference type="ARBA" id="ARBA00022777"/>
    </source>
</evidence>
<evidence type="ECO:0000256" key="8">
    <source>
        <dbReference type="SAM" id="Coils"/>
    </source>
</evidence>
<dbReference type="GO" id="GO:0009927">
    <property type="term" value="F:histidine phosphotransfer kinase activity"/>
    <property type="evidence" value="ECO:0007669"/>
    <property type="project" value="TreeGrafter"/>
</dbReference>
<dbReference type="InterPro" id="IPR005467">
    <property type="entry name" value="His_kinase_dom"/>
</dbReference>
<evidence type="ECO:0000256" key="1">
    <source>
        <dbReference type="ARBA" id="ARBA00000085"/>
    </source>
</evidence>
<dbReference type="InterPro" id="IPR003594">
    <property type="entry name" value="HATPase_dom"/>
</dbReference>
<feature type="transmembrane region" description="Helical" evidence="9">
    <location>
        <begin position="135"/>
        <end position="160"/>
    </location>
</feature>
<feature type="transmembrane region" description="Helical" evidence="9">
    <location>
        <begin position="456"/>
        <end position="475"/>
    </location>
</feature>
<evidence type="ECO:0000256" key="6">
    <source>
        <dbReference type="ARBA" id="ARBA00023012"/>
    </source>
</evidence>
<dbReference type="EMBL" id="LR536450">
    <property type="protein sequence ID" value="VFU09749.1"/>
    <property type="molecule type" value="Genomic_DNA"/>
</dbReference>
<dbReference type="GO" id="GO:0000155">
    <property type="term" value="F:phosphorelay sensor kinase activity"/>
    <property type="evidence" value="ECO:0007669"/>
    <property type="project" value="InterPro"/>
</dbReference>
<feature type="coiled-coil region" evidence="8">
    <location>
        <begin position="641"/>
        <end position="668"/>
    </location>
</feature>
<feature type="transmembrane region" description="Helical" evidence="9">
    <location>
        <begin position="426"/>
        <end position="450"/>
    </location>
</feature>
<dbReference type="SMART" id="SM00448">
    <property type="entry name" value="REC"/>
    <property type="match status" value="1"/>
</dbReference>
<keyword evidence="6" id="KW-0902">Two-component regulatory system</keyword>
<dbReference type="SMART" id="SM00388">
    <property type="entry name" value="HisKA"/>
    <property type="match status" value="1"/>
</dbReference>
<sequence length="1118" mass="122267">MKSIQRIVPRRRQYNQWVANETLEDYALRFTPVRARKSMFRVANTALGAISFLACEAIGGAVTLTFGFSNAVAAIIAVSALMFACGVPIAYYAVKFGVDIDLLTRGAGFGYLGSTLTSLVYASFTFLLFAIEASIMSAALQMCFGIPLPIAHIVSSLIVIPIAAHGIRRISQMQLATQPIWLILQFSPLLYLALNGAGAVTGWTAFHGATGNPDGSISFLQFGAAASMLMSLLPQIGEQVDYLRFMPDRKNTSALAWWSAVIAAGPGWVAMGAFKLLMGSFLAYLALTRGVTADRAAQPAELYHLVFLDLFHSPTLALALTGLFVVVCQTKINVTNAYAGSIAWSNFFSRLTHSHPGRVVWLVFNVLLALLLMEVGVFRAIESILALYANFAVGWIGALTADLVVNKPLGLSAPHIEFKRAHLYDVNPVGVGAMAISVFVSTLVFLGAFGQAPRPLSPFIGLIIAFLAAPFIAFVTKGGYAIARADTELEQRRGEICCSICENPFERSDMAYCPAYGAPICSLCCTLEARCHDMCKPGKRLNDQIGRAIDALLPRRAAAFFKTRMGQFLGVLFLFNGVIAYLLAQIYVAYGAVAIAERPVIGTTLWIVFWALLILSGVAAWLLVLAHESRRAAEDESKRQASTLMEEIEAHKDTHAALQKAKEAAEAANVAKSRYIVGLSHEIRTPLNSIFGYAQLLERTPSETAGDGIRVIRRNAEHLASLVDGLLDISRIESGVLRLNRDKVRLVEFLDQIVEMFRPQAEAKNIRFLYARPDHLPTYVHTDVKRLRQILINLLSNAIKYTEEGHAALHIRYRNQVAEIEVSDTGLGIRADDIESIFEPFERGQMPKARALPGTGLGLTIAKLLTHVMGGEISVESAPGAGSTFRVRLLLSEAMHSADVGPTQRQIRGYAGPPQKILLVDDDLNHLDFVQRVLRPLGFILLVAKDGGSALQLASEIEPDLAMLDISMPGPNGWEVAEALRRKSARLKIIIISGNVHDYRDGGQSGGPHHDFLVKPLDIQQMLESIQAHLGLKWIHDEPADAPADAVALEIPPGVHRRLDELLQLGRIGYVRGIGEELKEWERVEPEAAPFIASLRAMVQRFDLKKYMDTLKAIKHDG</sequence>
<dbReference type="FunFam" id="3.30.565.10:FF:000010">
    <property type="entry name" value="Sensor histidine kinase RcsC"/>
    <property type="match status" value="1"/>
</dbReference>
<dbReference type="Pfam" id="PF02518">
    <property type="entry name" value="HATPase_c"/>
    <property type="match status" value="1"/>
</dbReference>
<feature type="domain" description="Histidine kinase" evidence="10">
    <location>
        <begin position="678"/>
        <end position="893"/>
    </location>
</feature>
<name>A0A4V6IMS7_METTU</name>
<evidence type="ECO:0000256" key="7">
    <source>
        <dbReference type="PROSITE-ProRule" id="PRU00169"/>
    </source>
</evidence>
<dbReference type="RefSeq" id="WP_134490220.1">
    <property type="nucleotide sequence ID" value="NZ_CP139089.1"/>
</dbReference>
<dbReference type="PROSITE" id="PS50110">
    <property type="entry name" value="RESPONSE_REGULATORY"/>
    <property type="match status" value="1"/>
</dbReference>
<dbReference type="SUPFAM" id="SSF47384">
    <property type="entry name" value="Homodimeric domain of signal transducing histidine kinase"/>
    <property type="match status" value="1"/>
</dbReference>
<dbReference type="InterPro" id="IPR003661">
    <property type="entry name" value="HisK_dim/P_dom"/>
</dbReference>
<feature type="transmembrane region" description="Helical" evidence="9">
    <location>
        <begin position="305"/>
        <end position="328"/>
    </location>
</feature>
<evidence type="ECO:0000313" key="12">
    <source>
        <dbReference type="EMBL" id="VFU09749.1"/>
    </source>
</evidence>
<feature type="transmembrane region" description="Helical" evidence="9">
    <location>
        <begin position="72"/>
        <end position="94"/>
    </location>
</feature>
<feature type="transmembrane region" description="Helical" evidence="9">
    <location>
        <begin position="387"/>
        <end position="405"/>
    </location>
</feature>
<feature type="transmembrane region" description="Helical" evidence="9">
    <location>
        <begin position="180"/>
        <end position="203"/>
    </location>
</feature>
<dbReference type="PROSITE" id="PS50109">
    <property type="entry name" value="HIS_KIN"/>
    <property type="match status" value="1"/>
</dbReference>
<evidence type="ECO:0000256" key="2">
    <source>
        <dbReference type="ARBA" id="ARBA00012438"/>
    </source>
</evidence>
<keyword evidence="4" id="KW-0808">Transferase</keyword>
<feature type="transmembrane region" description="Helical" evidence="9">
    <location>
        <begin position="46"/>
        <end position="66"/>
    </location>
</feature>
<dbReference type="Gene3D" id="1.10.4160.10">
    <property type="entry name" value="Hydantoin permease"/>
    <property type="match status" value="1"/>
</dbReference>
<dbReference type="GO" id="GO:0005886">
    <property type="term" value="C:plasma membrane"/>
    <property type="evidence" value="ECO:0007669"/>
    <property type="project" value="TreeGrafter"/>
</dbReference>
<feature type="transmembrane region" description="Helical" evidence="9">
    <location>
        <begin position="568"/>
        <end position="593"/>
    </location>
</feature>
<dbReference type="PANTHER" id="PTHR43047:SF72">
    <property type="entry name" value="OSMOSENSING HISTIDINE PROTEIN KINASE SLN1"/>
    <property type="match status" value="1"/>
</dbReference>
<keyword evidence="3 7" id="KW-0597">Phosphoprotein</keyword>
<protein>
    <recommendedName>
        <fullName evidence="2">histidine kinase</fullName>
        <ecNumber evidence="2">2.7.13.3</ecNumber>
    </recommendedName>
</protein>
<feature type="transmembrane region" description="Helical" evidence="9">
    <location>
        <begin position="605"/>
        <end position="626"/>
    </location>
</feature>
<dbReference type="CDD" id="cd00156">
    <property type="entry name" value="REC"/>
    <property type="match status" value="1"/>
</dbReference>
<accession>A0A4V6IMS7</accession>
<feature type="transmembrane region" description="Helical" evidence="9">
    <location>
        <begin position="106"/>
        <end position="129"/>
    </location>
</feature>
<feature type="transmembrane region" description="Helical" evidence="9">
    <location>
        <begin position="255"/>
        <end position="285"/>
    </location>
</feature>
<feature type="transmembrane region" description="Helical" evidence="9">
    <location>
        <begin position="359"/>
        <end position="381"/>
    </location>
</feature>
<keyword evidence="5 12" id="KW-0418">Kinase</keyword>
<dbReference type="Pfam" id="PF00072">
    <property type="entry name" value="Response_reg"/>
    <property type="match status" value="1"/>
</dbReference>
<reference evidence="12 13" key="1">
    <citation type="submission" date="2019-03" db="EMBL/GenBank/DDBJ databases">
        <authorList>
            <person name="Kox A.R. M."/>
        </authorList>
    </citation>
    <scope>NUCLEOTIDE SEQUENCE [LARGE SCALE GENOMIC DNA]</scope>
    <source>
        <strain evidence="12">MTUNDRAET4 annotated genome</strain>
    </source>
</reference>
<gene>
    <name evidence="12" type="ORF">MTUNDRAET4_2862</name>
</gene>
<evidence type="ECO:0000259" key="10">
    <source>
        <dbReference type="PROSITE" id="PS50109"/>
    </source>
</evidence>
<dbReference type="CDD" id="cd00082">
    <property type="entry name" value="HisKA"/>
    <property type="match status" value="1"/>
</dbReference>
<evidence type="ECO:0000256" key="4">
    <source>
        <dbReference type="ARBA" id="ARBA00022679"/>
    </source>
</evidence>
<keyword evidence="9" id="KW-1133">Transmembrane helix</keyword>
<dbReference type="EC" id="2.7.13.3" evidence="2"/>
<evidence type="ECO:0000256" key="9">
    <source>
        <dbReference type="SAM" id="Phobius"/>
    </source>
</evidence>
<dbReference type="Gene3D" id="3.30.565.10">
    <property type="entry name" value="Histidine kinase-like ATPase, C-terminal domain"/>
    <property type="match status" value="1"/>
</dbReference>
<keyword evidence="8" id="KW-0175">Coiled coil</keyword>
<dbReference type="PANTHER" id="PTHR43047">
    <property type="entry name" value="TWO-COMPONENT HISTIDINE PROTEIN KINASE"/>
    <property type="match status" value="1"/>
</dbReference>
<dbReference type="CDD" id="cd16922">
    <property type="entry name" value="HATPase_EvgS-ArcB-TorS-like"/>
    <property type="match status" value="1"/>
</dbReference>
<keyword evidence="9" id="KW-0472">Membrane</keyword>
<dbReference type="Gene3D" id="3.40.50.2300">
    <property type="match status" value="1"/>
</dbReference>
<feature type="modified residue" description="4-aspartylphosphate" evidence="7">
    <location>
        <position position="965"/>
    </location>
</feature>
<dbReference type="InterPro" id="IPR011006">
    <property type="entry name" value="CheY-like_superfamily"/>
</dbReference>
<feature type="transmembrane region" description="Helical" evidence="9">
    <location>
        <begin position="215"/>
        <end position="234"/>
    </location>
</feature>
<keyword evidence="9" id="KW-0812">Transmembrane</keyword>
<comment type="catalytic activity">
    <reaction evidence="1">
        <text>ATP + protein L-histidine = ADP + protein N-phospho-L-histidine.</text>
        <dbReference type="EC" id="2.7.13.3"/>
    </reaction>
</comment>
<dbReference type="InterPro" id="IPR004358">
    <property type="entry name" value="Sig_transdc_His_kin-like_C"/>
</dbReference>
<dbReference type="Pfam" id="PF00512">
    <property type="entry name" value="HisKA"/>
    <property type="match status" value="1"/>
</dbReference>
<dbReference type="AlphaFoldDB" id="A0A4V6IMS7"/>
<dbReference type="SMART" id="SM00387">
    <property type="entry name" value="HATPase_c"/>
    <property type="match status" value="1"/>
</dbReference>
<dbReference type="InterPro" id="IPR036890">
    <property type="entry name" value="HATPase_C_sf"/>
</dbReference>
<dbReference type="PRINTS" id="PR00344">
    <property type="entry name" value="BCTRLSENSOR"/>
</dbReference>
<dbReference type="Proteomes" id="UP000294360">
    <property type="component" value="Chromosome"/>
</dbReference>
<organism evidence="12 13">
    <name type="scientific">Methylocella tundrae</name>
    <dbReference type="NCBI Taxonomy" id="227605"/>
    <lineage>
        <taxon>Bacteria</taxon>
        <taxon>Pseudomonadati</taxon>
        <taxon>Pseudomonadota</taxon>
        <taxon>Alphaproteobacteria</taxon>
        <taxon>Hyphomicrobiales</taxon>
        <taxon>Beijerinckiaceae</taxon>
        <taxon>Methylocella</taxon>
    </lineage>
</organism>
<dbReference type="Gene3D" id="1.10.287.130">
    <property type="match status" value="1"/>
</dbReference>
<evidence type="ECO:0000256" key="3">
    <source>
        <dbReference type="ARBA" id="ARBA00022553"/>
    </source>
</evidence>
<feature type="domain" description="Response regulatory" evidence="11">
    <location>
        <begin position="916"/>
        <end position="1030"/>
    </location>
</feature>
<dbReference type="InterPro" id="IPR036097">
    <property type="entry name" value="HisK_dim/P_sf"/>
</dbReference>
<dbReference type="SUPFAM" id="SSF55874">
    <property type="entry name" value="ATPase domain of HSP90 chaperone/DNA topoisomerase II/histidine kinase"/>
    <property type="match status" value="1"/>
</dbReference>
<dbReference type="KEGG" id="mtun:MTUNDRAET4_2862"/>
<dbReference type="OrthoDB" id="9801651at2"/>